<dbReference type="EMBL" id="ML006284">
    <property type="protein sequence ID" value="RKP16729.1"/>
    <property type="molecule type" value="Genomic_DNA"/>
</dbReference>
<dbReference type="Proteomes" id="UP000281549">
    <property type="component" value="Unassembled WGS sequence"/>
</dbReference>
<protein>
    <submittedName>
        <fullName evidence="1">Uncharacterized protein</fullName>
    </submittedName>
</protein>
<dbReference type="InterPro" id="IPR027417">
    <property type="entry name" value="P-loop_NTPase"/>
</dbReference>
<name>A0A4V1IZ40_ROZAC</name>
<dbReference type="SUPFAM" id="SSF52540">
    <property type="entry name" value="P-loop containing nucleoside triphosphate hydrolases"/>
    <property type="match status" value="1"/>
</dbReference>
<dbReference type="AlphaFoldDB" id="A0A4V1IZ40"/>
<proteinExistence type="predicted"/>
<evidence type="ECO:0000313" key="2">
    <source>
        <dbReference type="Proteomes" id="UP000281549"/>
    </source>
</evidence>
<organism evidence="1 2">
    <name type="scientific">Rozella allomycis (strain CSF55)</name>
    <dbReference type="NCBI Taxonomy" id="988480"/>
    <lineage>
        <taxon>Eukaryota</taxon>
        <taxon>Fungi</taxon>
        <taxon>Fungi incertae sedis</taxon>
        <taxon>Cryptomycota</taxon>
        <taxon>Cryptomycota incertae sedis</taxon>
        <taxon>Rozella</taxon>
    </lineage>
</organism>
<evidence type="ECO:0000313" key="1">
    <source>
        <dbReference type="EMBL" id="RKP16729.1"/>
    </source>
</evidence>
<reference evidence="2" key="1">
    <citation type="journal article" date="2018" name="Nat. Microbiol.">
        <title>Leveraging single-cell genomics to expand the fungal tree of life.</title>
        <authorList>
            <person name="Ahrendt S.R."/>
            <person name="Quandt C.A."/>
            <person name="Ciobanu D."/>
            <person name="Clum A."/>
            <person name="Salamov A."/>
            <person name="Andreopoulos B."/>
            <person name="Cheng J.F."/>
            <person name="Woyke T."/>
            <person name="Pelin A."/>
            <person name="Henrissat B."/>
            <person name="Reynolds N.K."/>
            <person name="Benny G.L."/>
            <person name="Smith M.E."/>
            <person name="James T.Y."/>
            <person name="Grigoriev I.V."/>
        </authorList>
    </citation>
    <scope>NUCLEOTIDE SEQUENCE [LARGE SCALE GENOMIC DNA]</scope>
    <source>
        <strain evidence="2">CSF55</strain>
    </source>
</reference>
<sequence>MITEEEFKHWLATTSKKINTKIKNLKDEEGDIIEFGVYCLWDQAKWIRELGDNYGPSVYTKLNSAIHTVQVNEKAQKVMLPKENFVGILGQQHLLKGDWKSLMKAGSGSTLKDFICRENEIASAMEFLQFQWEQTSRDSKAFNPVCAFHGCPGSGKSRILDELALNLVSVGALPVVVTLNINMTLNEQDMDNFKNALAMRIIYSVCVDAEKIRFDDFQRYFDVNMNAWNLLTLLDELCVWTGCERVVLLLDELLIKGEPFAN</sequence>
<gene>
    <name evidence="1" type="ORF">ROZALSC1DRAFT_24951</name>
</gene>
<accession>A0A4V1IZ40</accession>
<feature type="non-terminal residue" evidence="1">
    <location>
        <position position="262"/>
    </location>
</feature>